<keyword evidence="2" id="KW-0812">Transmembrane</keyword>
<dbReference type="InterPro" id="IPR029058">
    <property type="entry name" value="AB_hydrolase_fold"/>
</dbReference>
<feature type="domain" description="Carboxylesterase type B" evidence="3">
    <location>
        <begin position="1"/>
        <end position="291"/>
    </location>
</feature>
<proteinExistence type="predicted"/>
<dbReference type="SUPFAM" id="SSF53474">
    <property type="entry name" value="alpha/beta-Hydrolases"/>
    <property type="match status" value="1"/>
</dbReference>
<name>A0A914V8J1_9BILA</name>
<dbReference type="PANTHER" id="PTHR45580:SF6">
    <property type="entry name" value="CARBOXYLESTERASE TYPE B DOMAIN-CONTAINING PROTEIN"/>
    <property type="match status" value="1"/>
</dbReference>
<feature type="compositionally biased region" description="Basic and acidic residues" evidence="1">
    <location>
        <begin position="358"/>
        <end position="371"/>
    </location>
</feature>
<dbReference type="Proteomes" id="UP000887566">
    <property type="component" value="Unplaced"/>
</dbReference>
<sequence length="447" mass="49107">MGHSSGSMSVGLLSMSPMKNVAGHLFHQGIPMSGPPSITKDTNVQATFRLAEHAQCATKEHWDDGHFEPIIDCLRNKSALELLAWQRTIEEQDGAGFFGPSIDGPNGLFPADVPTMMKSRPAIPYMTGTTSKEFTFPLPIPDQVLASEQAYRAACKMTTSALGFSNVDAVADACTNYYSKTKILASEMMSEMFFVGTFKDAQSVRDAGAPVYLYSFDYPKISFHSADLGFVMGIHTIEQDATDDKLEIIYSGYFANFARVGRPADEWQPMKVPDGSNYFSIDYSDSNGTKVRPHNVDSYHPDTMGFWLVEAPKIDASSRNNQTTTTTKSTTTTASNDRKSTTTATTTQRVQPATKAVRNGDRNEAKEAAQEVRSEKIVKAEPVVSSAASNWETAFWVAICGCIALSLVFVVMGTLRLFKAKRAPHIIADERTSLLHDYRNGSVKQVY</sequence>
<feature type="region of interest" description="Disordered" evidence="1">
    <location>
        <begin position="317"/>
        <end position="371"/>
    </location>
</feature>
<keyword evidence="4" id="KW-1185">Reference proteome</keyword>
<keyword evidence="2" id="KW-0472">Membrane</keyword>
<dbReference type="WBParaSite" id="PSAMB.scaffold15722size1500.g36633.t1">
    <property type="protein sequence ID" value="PSAMB.scaffold15722size1500.g36633.t1"/>
    <property type="gene ID" value="PSAMB.scaffold15722size1500.g36633"/>
</dbReference>
<evidence type="ECO:0000256" key="1">
    <source>
        <dbReference type="SAM" id="MobiDB-lite"/>
    </source>
</evidence>
<dbReference type="PANTHER" id="PTHR45580">
    <property type="entry name" value="PROTEIN CBG05369"/>
    <property type="match status" value="1"/>
</dbReference>
<reference evidence="5" key="1">
    <citation type="submission" date="2022-11" db="UniProtKB">
        <authorList>
            <consortium name="WormBaseParasite"/>
        </authorList>
    </citation>
    <scope>IDENTIFICATION</scope>
</reference>
<dbReference type="Gene3D" id="3.40.50.1820">
    <property type="entry name" value="alpha/beta hydrolase"/>
    <property type="match status" value="1"/>
</dbReference>
<dbReference type="Pfam" id="PF00135">
    <property type="entry name" value="COesterase"/>
    <property type="match status" value="1"/>
</dbReference>
<dbReference type="AlphaFoldDB" id="A0A914V8J1"/>
<keyword evidence="2" id="KW-1133">Transmembrane helix</keyword>
<organism evidence="4 5">
    <name type="scientific">Plectus sambesii</name>
    <dbReference type="NCBI Taxonomy" id="2011161"/>
    <lineage>
        <taxon>Eukaryota</taxon>
        <taxon>Metazoa</taxon>
        <taxon>Ecdysozoa</taxon>
        <taxon>Nematoda</taxon>
        <taxon>Chromadorea</taxon>
        <taxon>Plectida</taxon>
        <taxon>Plectina</taxon>
        <taxon>Plectoidea</taxon>
        <taxon>Plectidae</taxon>
        <taxon>Plectus</taxon>
    </lineage>
</organism>
<dbReference type="InterPro" id="IPR002018">
    <property type="entry name" value="CarbesteraseB"/>
</dbReference>
<evidence type="ECO:0000259" key="3">
    <source>
        <dbReference type="Pfam" id="PF00135"/>
    </source>
</evidence>
<evidence type="ECO:0000313" key="4">
    <source>
        <dbReference type="Proteomes" id="UP000887566"/>
    </source>
</evidence>
<protein>
    <submittedName>
        <fullName evidence="5">Carboxylesterase type B domain-containing protein</fullName>
    </submittedName>
</protein>
<feature type="compositionally biased region" description="Low complexity" evidence="1">
    <location>
        <begin position="323"/>
        <end position="333"/>
    </location>
</feature>
<accession>A0A914V8J1</accession>
<evidence type="ECO:0000313" key="5">
    <source>
        <dbReference type="WBParaSite" id="PSAMB.scaffold15722size1500.g36633.t1"/>
    </source>
</evidence>
<evidence type="ECO:0000256" key="2">
    <source>
        <dbReference type="SAM" id="Phobius"/>
    </source>
</evidence>
<feature type="transmembrane region" description="Helical" evidence="2">
    <location>
        <begin position="394"/>
        <end position="418"/>
    </location>
</feature>